<name>A0A0A8YHB0_ARUDO</name>
<accession>A0A0A8YHB0</accession>
<protein>
    <submittedName>
        <fullName evidence="1">Uncharacterized protein</fullName>
    </submittedName>
</protein>
<organism evidence="1">
    <name type="scientific">Arundo donax</name>
    <name type="common">Giant reed</name>
    <name type="synonym">Donax arundinaceus</name>
    <dbReference type="NCBI Taxonomy" id="35708"/>
    <lineage>
        <taxon>Eukaryota</taxon>
        <taxon>Viridiplantae</taxon>
        <taxon>Streptophyta</taxon>
        <taxon>Embryophyta</taxon>
        <taxon>Tracheophyta</taxon>
        <taxon>Spermatophyta</taxon>
        <taxon>Magnoliopsida</taxon>
        <taxon>Liliopsida</taxon>
        <taxon>Poales</taxon>
        <taxon>Poaceae</taxon>
        <taxon>PACMAD clade</taxon>
        <taxon>Arundinoideae</taxon>
        <taxon>Arundineae</taxon>
        <taxon>Arundo</taxon>
    </lineage>
</organism>
<reference evidence="1" key="2">
    <citation type="journal article" date="2015" name="Data Brief">
        <title>Shoot transcriptome of the giant reed, Arundo donax.</title>
        <authorList>
            <person name="Barrero R.A."/>
            <person name="Guerrero F.D."/>
            <person name="Moolhuijzen P."/>
            <person name="Goolsby J.A."/>
            <person name="Tidwell J."/>
            <person name="Bellgard S.E."/>
            <person name="Bellgard M.I."/>
        </authorList>
    </citation>
    <scope>NUCLEOTIDE SEQUENCE</scope>
    <source>
        <tissue evidence="1">Shoot tissue taken approximately 20 cm above the soil surface</tissue>
    </source>
</reference>
<dbReference type="AlphaFoldDB" id="A0A0A8YHB0"/>
<sequence>MHLLLHMYMPNHTYPEKPSYILFSYTCHVNCSS</sequence>
<evidence type="ECO:0000313" key="1">
    <source>
        <dbReference type="EMBL" id="JAD25854.1"/>
    </source>
</evidence>
<reference evidence="1" key="1">
    <citation type="submission" date="2014-09" db="EMBL/GenBank/DDBJ databases">
        <authorList>
            <person name="Magalhaes I.L.F."/>
            <person name="Oliveira U."/>
            <person name="Santos F.R."/>
            <person name="Vidigal T.H.D.A."/>
            <person name="Brescovit A.D."/>
            <person name="Santos A.J."/>
        </authorList>
    </citation>
    <scope>NUCLEOTIDE SEQUENCE</scope>
    <source>
        <tissue evidence="1">Shoot tissue taken approximately 20 cm above the soil surface</tissue>
    </source>
</reference>
<dbReference type="EMBL" id="GBRH01272041">
    <property type="protein sequence ID" value="JAD25854.1"/>
    <property type="molecule type" value="Transcribed_RNA"/>
</dbReference>
<proteinExistence type="predicted"/>